<evidence type="ECO:0000256" key="9">
    <source>
        <dbReference type="SAM" id="MobiDB-lite"/>
    </source>
</evidence>
<dbReference type="InterPro" id="IPR036259">
    <property type="entry name" value="MFS_trans_sf"/>
</dbReference>
<evidence type="ECO:0000256" key="3">
    <source>
        <dbReference type="ARBA" id="ARBA00022448"/>
    </source>
</evidence>
<comment type="similarity">
    <text evidence="2 8">Belongs to the major facilitator superfamily. Sugar transporter (TC 2.A.1.1) family.</text>
</comment>
<feature type="transmembrane region" description="Helical" evidence="10">
    <location>
        <begin position="378"/>
        <end position="398"/>
    </location>
</feature>
<protein>
    <submittedName>
        <fullName evidence="12">General substrate transporter</fullName>
    </submittedName>
</protein>
<sequence length="537" mass="58159">MPIRYRGEPVSLLAVVVNLFVSMGGYIFGYDIVYISGCLIMPHFESSFGTPDSSVVGGFSLSAHRQAVIVALLSAGCWAGALLGVPTADFLGRRGAIFMVSVVFIAGVIVQIAPTGNLGAFIAGRFIAGLGVGALSALVPLYQGEISPKALRGSFVSCYQVMITFGILIAYIVDFGTKGIDGVASYKIPIGLQIIWGLILCAGTPFLPRSPRESILNDNIETARDVIARMHGIAIDDPLVQAYIDEIQEKIVEEKHSGAGYLDCFNFKNDLKTGQRTLIGCGVQSFQQLTGANFIFYYGTSIFASVNPSLDSYVSQIIFGLLDMIGTLPGLYCLDRFGRRRTMIVGALVMGITYMLYGVIGSFALYPDNNPNLTAKKGPGAGMLFVICIFVLAYGCSWGPGGWVNTGEIAPLRTRAKQLSFISASNWTWNFLLSYFSPFIAVDIGAKYGFVFFGANFLAAAFIYFFVPEMSGLSLESINTLFQESVPAYKSYEWNRKVKLADKKAADDIEHGGHSKFGRRPAQGTDSPPDLKEEIEV</sequence>
<evidence type="ECO:0000313" key="13">
    <source>
        <dbReference type="Proteomes" id="UP000772434"/>
    </source>
</evidence>
<feature type="transmembrane region" description="Helical" evidence="10">
    <location>
        <begin position="448"/>
        <end position="467"/>
    </location>
</feature>
<dbReference type="PRINTS" id="PR00171">
    <property type="entry name" value="SUGRTRNSPORT"/>
</dbReference>
<dbReference type="EMBL" id="JADNRY010000075">
    <property type="protein sequence ID" value="KAF9067277.1"/>
    <property type="molecule type" value="Genomic_DNA"/>
</dbReference>
<feature type="transmembrane region" description="Helical" evidence="10">
    <location>
        <begin position="344"/>
        <end position="366"/>
    </location>
</feature>
<evidence type="ECO:0000256" key="4">
    <source>
        <dbReference type="ARBA" id="ARBA00022692"/>
    </source>
</evidence>
<dbReference type="Gene3D" id="1.20.1250.20">
    <property type="entry name" value="MFS general substrate transporter like domains"/>
    <property type="match status" value="1"/>
</dbReference>
<feature type="transmembrane region" description="Helical" evidence="10">
    <location>
        <begin position="188"/>
        <end position="207"/>
    </location>
</feature>
<dbReference type="OrthoDB" id="2241241at2759"/>
<proteinExistence type="inferred from homology"/>
<feature type="transmembrane region" description="Helical" evidence="10">
    <location>
        <begin position="120"/>
        <end position="142"/>
    </location>
</feature>
<comment type="subcellular location">
    <subcellularLocation>
        <location evidence="1">Membrane</location>
        <topology evidence="1">Multi-pass membrane protein</topology>
    </subcellularLocation>
</comment>
<evidence type="ECO:0000256" key="10">
    <source>
        <dbReference type="SAM" id="Phobius"/>
    </source>
</evidence>
<dbReference type="CDD" id="cd17356">
    <property type="entry name" value="MFS_HXT"/>
    <property type="match status" value="1"/>
</dbReference>
<dbReference type="InterPro" id="IPR005828">
    <property type="entry name" value="MFS_sugar_transport-like"/>
</dbReference>
<dbReference type="GO" id="GO:0016020">
    <property type="term" value="C:membrane"/>
    <property type="evidence" value="ECO:0007669"/>
    <property type="project" value="UniProtKB-SubCell"/>
</dbReference>
<feature type="region of interest" description="Disordered" evidence="9">
    <location>
        <begin position="505"/>
        <end position="537"/>
    </location>
</feature>
<evidence type="ECO:0000256" key="1">
    <source>
        <dbReference type="ARBA" id="ARBA00004141"/>
    </source>
</evidence>
<feature type="transmembrane region" description="Helical" evidence="10">
    <location>
        <begin position="64"/>
        <end position="84"/>
    </location>
</feature>
<evidence type="ECO:0000256" key="7">
    <source>
        <dbReference type="ARBA" id="ARBA00049119"/>
    </source>
</evidence>
<evidence type="ECO:0000256" key="6">
    <source>
        <dbReference type="ARBA" id="ARBA00023136"/>
    </source>
</evidence>
<keyword evidence="3 8" id="KW-0813">Transport</keyword>
<dbReference type="SUPFAM" id="SSF103473">
    <property type="entry name" value="MFS general substrate transporter"/>
    <property type="match status" value="1"/>
</dbReference>
<dbReference type="Pfam" id="PF00083">
    <property type="entry name" value="Sugar_tr"/>
    <property type="match status" value="1"/>
</dbReference>
<evidence type="ECO:0000256" key="5">
    <source>
        <dbReference type="ARBA" id="ARBA00022989"/>
    </source>
</evidence>
<dbReference type="Proteomes" id="UP000772434">
    <property type="component" value="Unassembled WGS sequence"/>
</dbReference>
<organism evidence="12 13">
    <name type="scientific">Rhodocollybia butyracea</name>
    <dbReference type="NCBI Taxonomy" id="206335"/>
    <lineage>
        <taxon>Eukaryota</taxon>
        <taxon>Fungi</taxon>
        <taxon>Dikarya</taxon>
        <taxon>Basidiomycota</taxon>
        <taxon>Agaricomycotina</taxon>
        <taxon>Agaricomycetes</taxon>
        <taxon>Agaricomycetidae</taxon>
        <taxon>Agaricales</taxon>
        <taxon>Marasmiineae</taxon>
        <taxon>Omphalotaceae</taxon>
        <taxon>Rhodocollybia</taxon>
    </lineage>
</organism>
<gene>
    <name evidence="12" type="ORF">BDP27DRAFT_1328970</name>
</gene>
<dbReference type="InterPro" id="IPR005829">
    <property type="entry name" value="Sugar_transporter_CS"/>
</dbReference>
<feature type="transmembrane region" description="Helical" evidence="10">
    <location>
        <begin position="419"/>
        <end position="442"/>
    </location>
</feature>
<keyword evidence="5 10" id="KW-1133">Transmembrane helix</keyword>
<dbReference type="InterPro" id="IPR003663">
    <property type="entry name" value="Sugar/inositol_transpt"/>
</dbReference>
<evidence type="ECO:0000256" key="2">
    <source>
        <dbReference type="ARBA" id="ARBA00010992"/>
    </source>
</evidence>
<keyword evidence="4 10" id="KW-0812">Transmembrane</keyword>
<accession>A0A9P5U602</accession>
<feature type="transmembrane region" description="Helical" evidence="10">
    <location>
        <begin position="96"/>
        <end position="114"/>
    </location>
</feature>
<dbReference type="PANTHER" id="PTHR48022">
    <property type="entry name" value="PLASTIDIC GLUCOSE TRANSPORTER 4"/>
    <property type="match status" value="1"/>
</dbReference>
<feature type="domain" description="Major facilitator superfamily (MFS) profile" evidence="11">
    <location>
        <begin position="17"/>
        <end position="471"/>
    </location>
</feature>
<dbReference type="InterPro" id="IPR020846">
    <property type="entry name" value="MFS_dom"/>
</dbReference>
<evidence type="ECO:0000256" key="8">
    <source>
        <dbReference type="RuleBase" id="RU003346"/>
    </source>
</evidence>
<name>A0A9P5U602_9AGAR</name>
<dbReference type="AlphaFoldDB" id="A0A9P5U602"/>
<dbReference type="PROSITE" id="PS00217">
    <property type="entry name" value="SUGAR_TRANSPORT_2"/>
    <property type="match status" value="1"/>
</dbReference>
<keyword evidence="6 10" id="KW-0472">Membrane</keyword>
<feature type="transmembrane region" description="Helical" evidence="10">
    <location>
        <begin position="154"/>
        <end position="173"/>
    </location>
</feature>
<dbReference type="PROSITE" id="PS00216">
    <property type="entry name" value="SUGAR_TRANSPORT_1"/>
    <property type="match status" value="2"/>
</dbReference>
<keyword evidence="13" id="KW-1185">Reference proteome</keyword>
<reference evidence="12" key="1">
    <citation type="submission" date="2020-11" db="EMBL/GenBank/DDBJ databases">
        <authorList>
            <consortium name="DOE Joint Genome Institute"/>
            <person name="Ahrendt S."/>
            <person name="Riley R."/>
            <person name="Andreopoulos W."/>
            <person name="Labutti K."/>
            <person name="Pangilinan J."/>
            <person name="Ruiz-Duenas F.J."/>
            <person name="Barrasa J.M."/>
            <person name="Sanchez-Garcia M."/>
            <person name="Camarero S."/>
            <person name="Miyauchi S."/>
            <person name="Serrano A."/>
            <person name="Linde D."/>
            <person name="Babiker R."/>
            <person name="Drula E."/>
            <person name="Ayuso-Fernandez I."/>
            <person name="Pacheco R."/>
            <person name="Padilla G."/>
            <person name="Ferreira P."/>
            <person name="Barriuso J."/>
            <person name="Kellner H."/>
            <person name="Castanera R."/>
            <person name="Alfaro M."/>
            <person name="Ramirez L."/>
            <person name="Pisabarro A.G."/>
            <person name="Kuo A."/>
            <person name="Tritt A."/>
            <person name="Lipzen A."/>
            <person name="He G."/>
            <person name="Yan M."/>
            <person name="Ng V."/>
            <person name="Cullen D."/>
            <person name="Martin F."/>
            <person name="Rosso M.-N."/>
            <person name="Henrissat B."/>
            <person name="Hibbett D."/>
            <person name="Martinez A.T."/>
            <person name="Grigoriev I.V."/>
        </authorList>
    </citation>
    <scope>NUCLEOTIDE SEQUENCE</scope>
    <source>
        <strain evidence="12">AH 40177</strain>
    </source>
</reference>
<dbReference type="InterPro" id="IPR050360">
    <property type="entry name" value="MFS_Sugar_Transporters"/>
</dbReference>
<comment type="catalytic activity">
    <reaction evidence="7">
        <text>myo-inositol(out) + H(+)(out) = myo-inositol(in) + H(+)(in)</text>
        <dbReference type="Rhea" id="RHEA:60364"/>
        <dbReference type="ChEBI" id="CHEBI:15378"/>
        <dbReference type="ChEBI" id="CHEBI:17268"/>
    </reaction>
</comment>
<evidence type="ECO:0000259" key="11">
    <source>
        <dbReference type="PROSITE" id="PS50850"/>
    </source>
</evidence>
<dbReference type="GO" id="GO:0005351">
    <property type="term" value="F:carbohydrate:proton symporter activity"/>
    <property type="evidence" value="ECO:0007669"/>
    <property type="project" value="TreeGrafter"/>
</dbReference>
<comment type="caution">
    <text evidence="12">The sequence shown here is derived from an EMBL/GenBank/DDBJ whole genome shotgun (WGS) entry which is preliminary data.</text>
</comment>
<evidence type="ECO:0000313" key="12">
    <source>
        <dbReference type="EMBL" id="KAF9067277.1"/>
    </source>
</evidence>
<dbReference type="PANTHER" id="PTHR48022:SF91">
    <property type="entry name" value="MAJOR FACILITATOR SUPERFAMILY (MFS) PROFILE DOMAIN-CONTAINING PROTEIN-RELATED"/>
    <property type="match status" value="1"/>
</dbReference>
<dbReference type="NCBIfam" id="TIGR00879">
    <property type="entry name" value="SP"/>
    <property type="match status" value="1"/>
</dbReference>
<dbReference type="PROSITE" id="PS50850">
    <property type="entry name" value="MFS"/>
    <property type="match status" value="1"/>
</dbReference>
<feature type="transmembrane region" description="Helical" evidence="10">
    <location>
        <begin position="12"/>
        <end position="44"/>
    </location>
</feature>